<keyword evidence="1" id="KW-0732">Signal</keyword>
<evidence type="ECO:0000313" key="2">
    <source>
        <dbReference type="EMBL" id="WXK78272.1"/>
    </source>
</evidence>
<feature type="signal peptide" evidence="1">
    <location>
        <begin position="1"/>
        <end position="31"/>
    </location>
</feature>
<proteinExistence type="predicted"/>
<protein>
    <recommendedName>
        <fullName evidence="4">Secreted protein</fullName>
    </recommendedName>
</protein>
<gene>
    <name evidence="2" type="ORF">WAB15_20990</name>
</gene>
<keyword evidence="3" id="KW-1185">Reference proteome</keyword>
<feature type="chain" id="PRO_5046291591" description="Secreted protein" evidence="1">
    <location>
        <begin position="32"/>
        <end position="145"/>
    </location>
</feature>
<evidence type="ECO:0000256" key="1">
    <source>
        <dbReference type="SAM" id="SignalP"/>
    </source>
</evidence>
<evidence type="ECO:0008006" key="4">
    <source>
        <dbReference type="Google" id="ProtNLM"/>
    </source>
</evidence>
<accession>A0ABZ2QXL5</accession>
<organism evidence="2 3">
    <name type="scientific">Streptomyces sirii</name>
    <dbReference type="NCBI Taxonomy" id="3127701"/>
    <lineage>
        <taxon>Bacteria</taxon>
        <taxon>Bacillati</taxon>
        <taxon>Actinomycetota</taxon>
        <taxon>Actinomycetes</taxon>
        <taxon>Kitasatosporales</taxon>
        <taxon>Streptomycetaceae</taxon>
        <taxon>Streptomyces</taxon>
    </lineage>
</organism>
<dbReference type="Proteomes" id="UP001626628">
    <property type="component" value="Chromosome"/>
</dbReference>
<name>A0ABZ2QXL5_9ACTN</name>
<dbReference type="EMBL" id="CP147982">
    <property type="protein sequence ID" value="WXK78272.1"/>
    <property type="molecule type" value="Genomic_DNA"/>
</dbReference>
<dbReference type="RefSeq" id="WP_407287173.1">
    <property type="nucleotide sequence ID" value="NZ_CP147982.1"/>
</dbReference>
<sequence>MKRRTRRAGSVGALVGITLGLGLVNAGSAAASTPSGCSSVRQVGATKYVKYKGKPAASVKQYYGCGKMYGYLLIWDSFRKNHTWKYASVSVTTPDGYAHGLVLKNRPAYEMWSKGYATTNCTQGFGRVQFGDGANTAYVKTATVC</sequence>
<evidence type="ECO:0000313" key="3">
    <source>
        <dbReference type="Proteomes" id="UP001626628"/>
    </source>
</evidence>
<reference evidence="2 3" key="1">
    <citation type="submission" date="2024-03" db="EMBL/GenBank/DDBJ databases">
        <title>The complete genome of Streptomyces sirii sp.nov.</title>
        <authorList>
            <person name="Zakalyukina Y.V."/>
            <person name="Belik A.R."/>
            <person name="Biryukov M.V."/>
            <person name="Baturina O.A."/>
            <person name="Kabilov M.R."/>
        </authorList>
    </citation>
    <scope>NUCLEOTIDE SEQUENCE [LARGE SCALE GENOMIC DNA]</scope>
    <source>
        <strain evidence="2 3">BP-8</strain>
    </source>
</reference>